<dbReference type="GO" id="GO:0019546">
    <property type="term" value="P:L-arginine deiminase pathway"/>
    <property type="evidence" value="ECO:0007669"/>
    <property type="project" value="TreeGrafter"/>
</dbReference>
<dbReference type="InterPro" id="IPR003876">
    <property type="entry name" value="Arg_deiminase"/>
</dbReference>
<dbReference type="EMBL" id="AGWN01000001">
    <property type="protein sequence ID" value="EPD31224.1"/>
    <property type="molecule type" value="Genomic_DNA"/>
</dbReference>
<dbReference type="OrthoDB" id="9807502at2"/>
<evidence type="ECO:0008006" key="6">
    <source>
        <dbReference type="Google" id="ProtNLM"/>
    </source>
</evidence>
<comment type="similarity">
    <text evidence="1">Belongs to the arginine deiminase family.</text>
</comment>
<comment type="caution">
    <text evidence="4">The sequence shown here is derived from an EMBL/GenBank/DDBJ whole genome shotgun (WGS) entry which is preliminary data.</text>
</comment>
<proteinExistence type="inferred from homology"/>
<dbReference type="GO" id="GO:0016990">
    <property type="term" value="F:arginine deiminase activity"/>
    <property type="evidence" value="ECO:0007669"/>
    <property type="project" value="InterPro"/>
</dbReference>
<evidence type="ECO:0000256" key="3">
    <source>
        <dbReference type="PIRSR" id="PIRSR006356-1"/>
    </source>
</evidence>
<reference evidence="4 5" key="1">
    <citation type="submission" date="2013-05" db="EMBL/GenBank/DDBJ databases">
        <title>The Genome Sequence of Actinomyces europaeus ACS-120-V-COL10B.</title>
        <authorList>
            <consortium name="The Broad Institute Genomics Platform"/>
            <person name="Earl A."/>
            <person name="Ward D."/>
            <person name="Feldgarden M."/>
            <person name="Gevers D."/>
            <person name="Saerens B."/>
            <person name="Vaneechoutte M."/>
            <person name="Walker B."/>
            <person name="Young S."/>
            <person name="Zeng Q."/>
            <person name="Gargeya S."/>
            <person name="Fitzgerald M."/>
            <person name="Haas B."/>
            <person name="Abouelleil A."/>
            <person name="Allen A.W."/>
            <person name="Alvarado L."/>
            <person name="Arachchi H.M."/>
            <person name="Berlin A.M."/>
            <person name="Chapman S.B."/>
            <person name="Gainer-Dewar J."/>
            <person name="Goldberg J."/>
            <person name="Griggs A."/>
            <person name="Gujja S."/>
            <person name="Hansen M."/>
            <person name="Howarth C."/>
            <person name="Imamovic A."/>
            <person name="Ireland A."/>
            <person name="Larimer J."/>
            <person name="McCowan C."/>
            <person name="Murphy C."/>
            <person name="Pearson M."/>
            <person name="Poon T.W."/>
            <person name="Priest M."/>
            <person name="Roberts A."/>
            <person name="Saif S."/>
            <person name="Shea T."/>
            <person name="Sisk P."/>
            <person name="Sykes S."/>
            <person name="Wortman J."/>
            <person name="Nusbaum C."/>
            <person name="Birren B."/>
        </authorList>
    </citation>
    <scope>NUCLEOTIDE SEQUENCE [LARGE SCALE GENOMIC DNA]</scope>
    <source>
        <strain evidence="4 5">ACS-120-V-Col10b</strain>
    </source>
</reference>
<feature type="active site" description="Amidino-cysteine intermediate" evidence="3">
    <location>
        <position position="395"/>
    </location>
</feature>
<evidence type="ECO:0000313" key="4">
    <source>
        <dbReference type="EMBL" id="EPD31224.1"/>
    </source>
</evidence>
<evidence type="ECO:0000256" key="2">
    <source>
        <dbReference type="ARBA" id="ARBA00022801"/>
    </source>
</evidence>
<dbReference type="PANTHER" id="PTHR47271:SF2">
    <property type="entry name" value="ARGININE DEIMINASE"/>
    <property type="match status" value="1"/>
</dbReference>
<dbReference type="RefSeq" id="WP_016444335.1">
    <property type="nucleotide sequence ID" value="NZ_KE150266.1"/>
</dbReference>
<evidence type="ECO:0000313" key="5">
    <source>
        <dbReference type="Proteomes" id="UP000014387"/>
    </source>
</evidence>
<dbReference type="PRINTS" id="PR01466">
    <property type="entry name" value="ARGDEIMINASE"/>
</dbReference>
<dbReference type="Gene3D" id="3.75.10.10">
    <property type="entry name" value="L-arginine/glycine Amidinotransferase, Chain A"/>
    <property type="match status" value="1"/>
</dbReference>
<dbReference type="PANTHER" id="PTHR47271">
    <property type="entry name" value="ARGININE DEIMINASE"/>
    <property type="match status" value="1"/>
</dbReference>
<evidence type="ECO:0000256" key="1">
    <source>
        <dbReference type="ARBA" id="ARBA00010206"/>
    </source>
</evidence>
<dbReference type="Gene3D" id="1.10.3930.10">
    <property type="entry name" value="Arginine deiminase"/>
    <property type="match status" value="1"/>
</dbReference>
<keyword evidence="2" id="KW-0378">Hydrolase</keyword>
<dbReference type="Proteomes" id="UP000014387">
    <property type="component" value="Unassembled WGS sequence"/>
</dbReference>
<dbReference type="AlphaFoldDB" id="A0A9W5REZ6"/>
<dbReference type="SUPFAM" id="SSF55909">
    <property type="entry name" value="Pentein"/>
    <property type="match status" value="1"/>
</dbReference>
<sequence length="405" mass="44815">MSLGVYSEVGQLREVIVYRPGKEMDRLTPSNIEQLLFDDVLWLSQARRDHNAFVQTLAGQGVKTLYLNDLLKEALRNEEARKYVVDAAFLDDYFGVSAAIALREYAAGLSSDDLADLLIDGLTKRELEAELGHVESTYFHRFQGDDLVAPCLPNLYFTRDTSMWMYGGVSVNAMQMRARRRETIIYNAVYGWNPRFVGENFKFWARWSVRDATVEGGDVLVPGRGVLLVGLSQRTTPAGLEGLAQAVFADPDVHTVVGVMMQQERAQMHLDTVMTMVLPDTFMVYKHLGLLDTVVIRRGARGGLDVRVEDAANMHGVFAKALGEPDLRFISTPETGPNAERGQWNDSCNLLAVHPGVVLAYDRNEAANEFLSAQGVEVLTVPGGELGRGRGGPRCMSCPISRDPA</sequence>
<dbReference type="PIRSF" id="PIRSF006356">
    <property type="entry name" value="Arg_deiminase"/>
    <property type="match status" value="1"/>
</dbReference>
<accession>A0A9W5REZ6</accession>
<protein>
    <recommendedName>
        <fullName evidence="6">Arginine deiminase</fullName>
    </recommendedName>
</protein>
<gene>
    <name evidence="4" type="ORF">HMPREF9238_00991</name>
</gene>
<keyword evidence="5" id="KW-1185">Reference proteome</keyword>
<name>A0A9W5REZ6_9ACTO</name>
<dbReference type="NCBIfam" id="NF002381">
    <property type="entry name" value="PRK01388.1"/>
    <property type="match status" value="1"/>
</dbReference>
<organism evidence="4 5">
    <name type="scientific">Gleimia europaea ACS-120-V-Col10b</name>
    <dbReference type="NCBI Taxonomy" id="883069"/>
    <lineage>
        <taxon>Bacteria</taxon>
        <taxon>Bacillati</taxon>
        <taxon>Actinomycetota</taxon>
        <taxon>Actinomycetes</taxon>
        <taxon>Actinomycetales</taxon>
        <taxon>Actinomycetaceae</taxon>
        <taxon>Gleimia</taxon>
    </lineage>
</organism>
<dbReference type="Pfam" id="PF02274">
    <property type="entry name" value="ADI"/>
    <property type="match status" value="1"/>
</dbReference>